<dbReference type="InterPro" id="IPR039425">
    <property type="entry name" value="RNA_pol_sigma-70-like"/>
</dbReference>
<evidence type="ECO:0000259" key="6">
    <source>
        <dbReference type="Pfam" id="PF08281"/>
    </source>
</evidence>
<dbReference type="GO" id="GO:0006352">
    <property type="term" value="P:DNA-templated transcription initiation"/>
    <property type="evidence" value="ECO:0007669"/>
    <property type="project" value="InterPro"/>
</dbReference>
<dbReference type="PANTHER" id="PTHR43133">
    <property type="entry name" value="RNA POLYMERASE ECF-TYPE SIGMA FACTO"/>
    <property type="match status" value="1"/>
</dbReference>
<proteinExistence type="inferred from homology"/>
<feature type="domain" description="RNA polymerase sigma-70 region 2" evidence="5">
    <location>
        <begin position="11"/>
        <end position="75"/>
    </location>
</feature>
<dbReference type="AlphaFoldDB" id="A0A9D1FAS9"/>
<dbReference type="NCBIfam" id="TIGR02937">
    <property type="entry name" value="sigma70-ECF"/>
    <property type="match status" value="1"/>
</dbReference>
<dbReference type="Pfam" id="PF04542">
    <property type="entry name" value="Sigma70_r2"/>
    <property type="match status" value="1"/>
</dbReference>
<accession>A0A9D1FAS9</accession>
<dbReference type="InterPro" id="IPR014284">
    <property type="entry name" value="RNA_pol_sigma-70_dom"/>
</dbReference>
<evidence type="ECO:0000256" key="4">
    <source>
        <dbReference type="ARBA" id="ARBA00023163"/>
    </source>
</evidence>
<protein>
    <submittedName>
        <fullName evidence="7">Sigma-70 family RNA polymerase sigma factor</fullName>
    </submittedName>
</protein>
<comment type="caution">
    <text evidence="7">The sequence shown here is derived from an EMBL/GenBank/DDBJ whole genome shotgun (WGS) entry which is preliminary data.</text>
</comment>
<dbReference type="Pfam" id="PF08281">
    <property type="entry name" value="Sigma70_r4_2"/>
    <property type="match status" value="1"/>
</dbReference>
<comment type="similarity">
    <text evidence="1">Belongs to the sigma-70 factor family. ECF subfamily.</text>
</comment>
<dbReference type="SUPFAM" id="SSF88946">
    <property type="entry name" value="Sigma2 domain of RNA polymerase sigma factors"/>
    <property type="match status" value="1"/>
</dbReference>
<dbReference type="PANTHER" id="PTHR43133:SF51">
    <property type="entry name" value="RNA POLYMERASE SIGMA FACTOR"/>
    <property type="match status" value="1"/>
</dbReference>
<gene>
    <name evidence="7" type="ORF">IAA83_09715</name>
</gene>
<dbReference type="InterPro" id="IPR013324">
    <property type="entry name" value="RNA_pol_sigma_r3/r4-like"/>
</dbReference>
<reference evidence="7" key="1">
    <citation type="submission" date="2020-10" db="EMBL/GenBank/DDBJ databases">
        <authorList>
            <person name="Gilroy R."/>
        </authorList>
    </citation>
    <scope>NUCLEOTIDE SEQUENCE</scope>
    <source>
        <strain evidence="7">ChiBcec16-1751</strain>
    </source>
</reference>
<dbReference type="CDD" id="cd06171">
    <property type="entry name" value="Sigma70_r4"/>
    <property type="match status" value="1"/>
</dbReference>
<keyword evidence="3" id="KW-0731">Sigma factor</keyword>
<evidence type="ECO:0000313" key="8">
    <source>
        <dbReference type="Proteomes" id="UP000886741"/>
    </source>
</evidence>
<keyword evidence="4" id="KW-0804">Transcription</keyword>
<dbReference type="InterPro" id="IPR036388">
    <property type="entry name" value="WH-like_DNA-bd_sf"/>
</dbReference>
<name>A0A9D1FAS9_9FIRM</name>
<evidence type="ECO:0000313" key="7">
    <source>
        <dbReference type="EMBL" id="HIS65622.1"/>
    </source>
</evidence>
<keyword evidence="2" id="KW-0805">Transcription regulation</keyword>
<dbReference type="Gene3D" id="1.10.10.10">
    <property type="entry name" value="Winged helix-like DNA-binding domain superfamily/Winged helix DNA-binding domain"/>
    <property type="match status" value="1"/>
</dbReference>
<evidence type="ECO:0000256" key="1">
    <source>
        <dbReference type="ARBA" id="ARBA00010641"/>
    </source>
</evidence>
<evidence type="ECO:0000259" key="5">
    <source>
        <dbReference type="Pfam" id="PF04542"/>
    </source>
</evidence>
<evidence type="ECO:0000256" key="3">
    <source>
        <dbReference type="ARBA" id="ARBA00023082"/>
    </source>
</evidence>
<organism evidence="7 8">
    <name type="scientific">Candidatus Avoscillospira avistercoris</name>
    <dbReference type="NCBI Taxonomy" id="2840707"/>
    <lineage>
        <taxon>Bacteria</taxon>
        <taxon>Bacillati</taxon>
        <taxon>Bacillota</taxon>
        <taxon>Clostridia</taxon>
        <taxon>Eubacteriales</taxon>
        <taxon>Oscillospiraceae</taxon>
        <taxon>Oscillospiraceae incertae sedis</taxon>
        <taxon>Candidatus Avoscillospira</taxon>
    </lineage>
</organism>
<reference evidence="7" key="2">
    <citation type="journal article" date="2021" name="PeerJ">
        <title>Extensive microbial diversity within the chicken gut microbiome revealed by metagenomics and culture.</title>
        <authorList>
            <person name="Gilroy R."/>
            <person name="Ravi A."/>
            <person name="Getino M."/>
            <person name="Pursley I."/>
            <person name="Horton D.L."/>
            <person name="Alikhan N.F."/>
            <person name="Baker D."/>
            <person name="Gharbi K."/>
            <person name="Hall N."/>
            <person name="Watson M."/>
            <person name="Adriaenssens E.M."/>
            <person name="Foster-Nyarko E."/>
            <person name="Jarju S."/>
            <person name="Secka A."/>
            <person name="Antonio M."/>
            <person name="Oren A."/>
            <person name="Chaudhuri R.R."/>
            <person name="La Ragione R."/>
            <person name="Hildebrand F."/>
            <person name="Pallen M.J."/>
        </authorList>
    </citation>
    <scope>NUCLEOTIDE SEQUENCE</scope>
    <source>
        <strain evidence="7">ChiBcec16-1751</strain>
    </source>
</reference>
<feature type="domain" description="RNA polymerase sigma factor 70 region 4 type 2" evidence="6">
    <location>
        <begin position="98"/>
        <end position="150"/>
    </location>
</feature>
<dbReference type="InterPro" id="IPR013249">
    <property type="entry name" value="RNA_pol_sigma70_r4_t2"/>
</dbReference>
<dbReference type="GO" id="GO:0003677">
    <property type="term" value="F:DNA binding"/>
    <property type="evidence" value="ECO:0007669"/>
    <property type="project" value="InterPro"/>
</dbReference>
<dbReference type="GO" id="GO:0016987">
    <property type="term" value="F:sigma factor activity"/>
    <property type="evidence" value="ECO:0007669"/>
    <property type="project" value="UniProtKB-KW"/>
</dbReference>
<dbReference type="InterPro" id="IPR013325">
    <property type="entry name" value="RNA_pol_sigma_r2"/>
</dbReference>
<dbReference type="InterPro" id="IPR007627">
    <property type="entry name" value="RNA_pol_sigma70_r2"/>
</dbReference>
<dbReference type="Proteomes" id="UP000886741">
    <property type="component" value="Unassembled WGS sequence"/>
</dbReference>
<evidence type="ECO:0000256" key="2">
    <source>
        <dbReference type="ARBA" id="ARBA00023015"/>
    </source>
</evidence>
<sequence length="161" mass="18726">MEREQAVQAAVERYGSTVRRVCMVYLKNEADTEDIFQTVFLQYFLHGADLPSGEPERAWILRVTINACKDLLKSAFRRRTVPLEAALDQAAVQDREHREVLEAVLSLPPKYREVVYLHYYEGYTAAEIGAILRKRENTVYTLLRRAREQLKQRLEGEDGHE</sequence>
<dbReference type="SUPFAM" id="SSF88659">
    <property type="entry name" value="Sigma3 and sigma4 domains of RNA polymerase sigma factors"/>
    <property type="match status" value="1"/>
</dbReference>
<dbReference type="EMBL" id="DVJJ01000148">
    <property type="protein sequence ID" value="HIS65622.1"/>
    <property type="molecule type" value="Genomic_DNA"/>
</dbReference>
<dbReference type="Gene3D" id="1.10.1740.10">
    <property type="match status" value="1"/>
</dbReference>